<reference evidence="1 2" key="1">
    <citation type="submission" date="2014-04" db="EMBL/GenBank/DDBJ databases">
        <authorList>
            <consortium name="DOE Joint Genome Institute"/>
            <person name="Kuo A."/>
            <person name="Kohler A."/>
            <person name="Nagy L.G."/>
            <person name="Floudas D."/>
            <person name="Copeland A."/>
            <person name="Barry K.W."/>
            <person name="Cichocki N."/>
            <person name="Veneault-Fourrey C."/>
            <person name="LaButti K."/>
            <person name="Lindquist E.A."/>
            <person name="Lipzen A."/>
            <person name="Lundell T."/>
            <person name="Morin E."/>
            <person name="Murat C."/>
            <person name="Sun H."/>
            <person name="Tunlid A."/>
            <person name="Henrissat B."/>
            <person name="Grigoriev I.V."/>
            <person name="Hibbett D.S."/>
            <person name="Martin F."/>
            <person name="Nordberg H.P."/>
            <person name="Cantor M.N."/>
            <person name="Hua S.X."/>
        </authorList>
    </citation>
    <scope>NUCLEOTIDE SEQUENCE [LARGE SCALE GENOMIC DNA]</scope>
    <source>
        <strain evidence="1 2">LaAM-08-1</strain>
    </source>
</reference>
<accession>A0A0C9XKQ6</accession>
<dbReference type="EMBL" id="KN838597">
    <property type="protein sequence ID" value="KIK02084.1"/>
    <property type="molecule type" value="Genomic_DNA"/>
</dbReference>
<protein>
    <submittedName>
        <fullName evidence="1">Unplaced genomic scaffold K443scaffold_62, whole genome shotgun sequence</fullName>
    </submittedName>
</protein>
<organism evidence="1 2">
    <name type="scientific">Laccaria amethystina LaAM-08-1</name>
    <dbReference type="NCBI Taxonomy" id="1095629"/>
    <lineage>
        <taxon>Eukaryota</taxon>
        <taxon>Fungi</taxon>
        <taxon>Dikarya</taxon>
        <taxon>Basidiomycota</taxon>
        <taxon>Agaricomycotina</taxon>
        <taxon>Agaricomycetes</taxon>
        <taxon>Agaricomycetidae</taxon>
        <taxon>Agaricales</taxon>
        <taxon>Agaricineae</taxon>
        <taxon>Hydnangiaceae</taxon>
        <taxon>Laccaria</taxon>
    </lineage>
</organism>
<dbReference type="HOGENOM" id="CLU_2590150_0_0_1"/>
<reference evidence="2" key="2">
    <citation type="submission" date="2015-01" db="EMBL/GenBank/DDBJ databases">
        <title>Evolutionary Origins and Diversification of the Mycorrhizal Mutualists.</title>
        <authorList>
            <consortium name="DOE Joint Genome Institute"/>
            <consortium name="Mycorrhizal Genomics Consortium"/>
            <person name="Kohler A."/>
            <person name="Kuo A."/>
            <person name="Nagy L.G."/>
            <person name="Floudas D."/>
            <person name="Copeland A."/>
            <person name="Barry K.W."/>
            <person name="Cichocki N."/>
            <person name="Veneault-Fourrey C."/>
            <person name="LaButti K."/>
            <person name="Lindquist E.A."/>
            <person name="Lipzen A."/>
            <person name="Lundell T."/>
            <person name="Morin E."/>
            <person name="Murat C."/>
            <person name="Riley R."/>
            <person name="Ohm R."/>
            <person name="Sun H."/>
            <person name="Tunlid A."/>
            <person name="Henrissat B."/>
            <person name="Grigoriev I.V."/>
            <person name="Hibbett D.S."/>
            <person name="Martin F."/>
        </authorList>
    </citation>
    <scope>NUCLEOTIDE SEQUENCE [LARGE SCALE GENOMIC DNA]</scope>
    <source>
        <strain evidence="2">LaAM-08-1</strain>
    </source>
</reference>
<evidence type="ECO:0000313" key="1">
    <source>
        <dbReference type="EMBL" id="KIK02084.1"/>
    </source>
</evidence>
<dbReference type="AlphaFoldDB" id="A0A0C9XKQ6"/>
<proteinExistence type="predicted"/>
<keyword evidence="2" id="KW-1185">Reference proteome</keyword>
<gene>
    <name evidence="1" type="ORF">K443DRAFT_677859</name>
</gene>
<dbReference type="Proteomes" id="UP000054477">
    <property type="component" value="Unassembled WGS sequence"/>
</dbReference>
<sequence>MTYRPLWSRCFRSNGSFFKCGHSISRYHTHYLTQQSSVVTYSRSISLENIKQDLGPFGYEHVNQIYLAPYKRKFYLDCGR</sequence>
<name>A0A0C9XKQ6_9AGAR</name>
<dbReference type="OrthoDB" id="10564812at2759"/>
<evidence type="ECO:0000313" key="2">
    <source>
        <dbReference type="Proteomes" id="UP000054477"/>
    </source>
</evidence>